<dbReference type="SMART" id="SM00054">
    <property type="entry name" value="EFh"/>
    <property type="match status" value="2"/>
</dbReference>
<evidence type="ECO:0000313" key="6">
    <source>
        <dbReference type="Proteomes" id="UP000265080"/>
    </source>
</evidence>
<feature type="compositionally biased region" description="Low complexity" evidence="3">
    <location>
        <begin position="23"/>
        <end position="46"/>
    </location>
</feature>
<evidence type="ECO:0000256" key="3">
    <source>
        <dbReference type="SAM" id="MobiDB-lite"/>
    </source>
</evidence>
<name>A0A3P8TX48_AMPPE</name>
<feature type="domain" description="EF-hand" evidence="4">
    <location>
        <begin position="93"/>
        <end position="128"/>
    </location>
</feature>
<dbReference type="SUPFAM" id="SSF47473">
    <property type="entry name" value="EF-hand"/>
    <property type="match status" value="1"/>
</dbReference>
<dbReference type="Pfam" id="PF13499">
    <property type="entry name" value="EF-hand_7"/>
    <property type="match status" value="1"/>
</dbReference>
<keyword evidence="1" id="KW-0677">Repeat</keyword>
<dbReference type="PROSITE" id="PS50222">
    <property type="entry name" value="EF_HAND_2"/>
    <property type="match status" value="1"/>
</dbReference>
<proteinExistence type="predicted"/>
<sequence length="399" mass="46225">MSKWLDDGEVLVGQGSGEALPVSPRLRSLPPGSPRPGRGRSPLASPRSREAMPLSPPKETMGKAKELFVLCDKEGKGFITKRDMQSLQGELPLSPEQLEMVFESLDRESNGFLTPAEFKAGLGELLGLEETTELITFVNILMELGADKLFKDQQELRSLWCDLQRDRPELLSVLEGVLVQAVTHLQDALRERDSMEQALRRRESEHDQVVRSIYEDMETQIREEREKYVAQVQRDKQRGHKLEEDLKMREQELENTLSKQKELETRIRQLSSEQGNIKEQNERLRRLNFQLHEQVESSREQLHVALSKLNMLQNNAAQEQVDRQRNVMRVSRNIKKEKESLLRQLEILRDMNKRLRDEKDAQQSQNRVSHRHAVLPNLPLTHYLSEDLCTLRTQQGYSP</sequence>
<dbReference type="GeneTree" id="ENSGT00440000033504"/>
<protein>
    <submittedName>
        <fullName evidence="5">Calcium release activated channel regulator 2B</fullName>
    </submittedName>
</protein>
<dbReference type="Ensembl" id="ENSAPET00000031591.1">
    <property type="protein sequence ID" value="ENSAPEP00000030770.1"/>
    <property type="gene ID" value="ENSAPEG00000021843.1"/>
</dbReference>
<dbReference type="PANTHER" id="PTHR46311:SF3">
    <property type="entry name" value="CALCIUM-BINDING PROTEIN 8"/>
    <property type="match status" value="1"/>
</dbReference>
<accession>A0A3P8TX48</accession>
<keyword evidence="2" id="KW-0175">Coiled coil</keyword>
<reference evidence="5 6" key="1">
    <citation type="submission" date="2018-03" db="EMBL/GenBank/DDBJ databases">
        <title>Finding Nemo's genes: A chromosome-scale reference assembly of the genome of the orange clownfish Amphiprion percula.</title>
        <authorList>
            <person name="Lehmann R."/>
        </authorList>
    </citation>
    <scope>NUCLEOTIDE SEQUENCE</scope>
</reference>
<keyword evidence="6" id="KW-1185">Reference proteome</keyword>
<dbReference type="InterPro" id="IPR051111">
    <property type="entry name" value="Ca-binding_regulatory"/>
</dbReference>
<evidence type="ECO:0000313" key="5">
    <source>
        <dbReference type="Ensembl" id="ENSAPEP00000030770.1"/>
    </source>
</evidence>
<dbReference type="Gene3D" id="1.10.238.10">
    <property type="entry name" value="EF-hand"/>
    <property type="match status" value="1"/>
</dbReference>
<dbReference type="GO" id="GO:0005509">
    <property type="term" value="F:calcium ion binding"/>
    <property type="evidence" value="ECO:0007669"/>
    <property type="project" value="InterPro"/>
</dbReference>
<feature type="coiled-coil region" evidence="2">
    <location>
        <begin position="185"/>
        <end position="365"/>
    </location>
</feature>
<dbReference type="InterPro" id="IPR002048">
    <property type="entry name" value="EF_hand_dom"/>
</dbReference>
<feature type="region of interest" description="Disordered" evidence="3">
    <location>
        <begin position="1"/>
        <end position="60"/>
    </location>
</feature>
<dbReference type="PANTHER" id="PTHR46311">
    <property type="entry name" value="CALCIUM-BINDING PROTEIN 8-RELATED"/>
    <property type="match status" value="1"/>
</dbReference>
<dbReference type="InterPro" id="IPR011992">
    <property type="entry name" value="EF-hand-dom_pair"/>
</dbReference>
<dbReference type="AlphaFoldDB" id="A0A3P8TX48"/>
<evidence type="ECO:0000256" key="2">
    <source>
        <dbReference type="SAM" id="Coils"/>
    </source>
</evidence>
<dbReference type="Proteomes" id="UP000265080">
    <property type="component" value="Chromosome 4"/>
</dbReference>
<evidence type="ECO:0000259" key="4">
    <source>
        <dbReference type="PROSITE" id="PS50222"/>
    </source>
</evidence>
<dbReference type="GO" id="GO:0032588">
    <property type="term" value="C:trans-Golgi network membrane"/>
    <property type="evidence" value="ECO:0007669"/>
    <property type="project" value="TreeGrafter"/>
</dbReference>
<reference evidence="5" key="2">
    <citation type="submission" date="2025-08" db="UniProtKB">
        <authorList>
            <consortium name="Ensembl"/>
        </authorList>
    </citation>
    <scope>IDENTIFICATION</scope>
</reference>
<evidence type="ECO:0000256" key="1">
    <source>
        <dbReference type="ARBA" id="ARBA00022737"/>
    </source>
</evidence>
<reference evidence="5" key="3">
    <citation type="submission" date="2025-09" db="UniProtKB">
        <authorList>
            <consortium name="Ensembl"/>
        </authorList>
    </citation>
    <scope>IDENTIFICATION</scope>
</reference>
<organism evidence="5 6">
    <name type="scientific">Amphiprion percula</name>
    <name type="common">Orange clownfish</name>
    <name type="synonym">Lutjanus percula</name>
    <dbReference type="NCBI Taxonomy" id="161767"/>
    <lineage>
        <taxon>Eukaryota</taxon>
        <taxon>Metazoa</taxon>
        <taxon>Chordata</taxon>
        <taxon>Craniata</taxon>
        <taxon>Vertebrata</taxon>
        <taxon>Euteleostomi</taxon>
        <taxon>Actinopterygii</taxon>
        <taxon>Neopterygii</taxon>
        <taxon>Teleostei</taxon>
        <taxon>Neoteleostei</taxon>
        <taxon>Acanthomorphata</taxon>
        <taxon>Ovalentaria</taxon>
        <taxon>Pomacentridae</taxon>
        <taxon>Amphiprion</taxon>
    </lineage>
</organism>